<name>A0A5P2GCC7_9BACT</name>
<keyword evidence="1" id="KW-0732">Signal</keyword>
<feature type="chain" id="PRO_5024358905" description="DUF4177 domain-containing protein" evidence="1">
    <location>
        <begin position="20"/>
        <end position="126"/>
    </location>
</feature>
<proteinExistence type="predicted"/>
<dbReference type="EMBL" id="CP044016">
    <property type="protein sequence ID" value="QES89231.1"/>
    <property type="molecule type" value="Genomic_DNA"/>
</dbReference>
<evidence type="ECO:0000313" key="3">
    <source>
        <dbReference type="Proteomes" id="UP000292424"/>
    </source>
</evidence>
<gene>
    <name evidence="2" type="ORF">E0W69_011345</name>
</gene>
<dbReference type="RefSeq" id="WP_131330177.1">
    <property type="nucleotide sequence ID" value="NZ_CP044016.1"/>
</dbReference>
<dbReference type="OrthoDB" id="5873496at2"/>
<organism evidence="2 3">
    <name type="scientific">Rhizosphaericola mali</name>
    <dbReference type="NCBI Taxonomy" id="2545455"/>
    <lineage>
        <taxon>Bacteria</taxon>
        <taxon>Pseudomonadati</taxon>
        <taxon>Bacteroidota</taxon>
        <taxon>Chitinophagia</taxon>
        <taxon>Chitinophagales</taxon>
        <taxon>Chitinophagaceae</taxon>
        <taxon>Rhizosphaericola</taxon>
    </lineage>
</organism>
<sequence length="126" mass="14541">MKKISAILVLMIVFQSIKAQVIIDDSTLVEQYCELNTHPKALSNKVSIDINFGQFRRFFASPQRLHDEEGRIKNFNSVVDALNYMGFQGWKLVNVVSCSDSSSSGYSYYFKKKFRKDELIENKDID</sequence>
<evidence type="ECO:0000313" key="2">
    <source>
        <dbReference type="EMBL" id="QES89231.1"/>
    </source>
</evidence>
<reference evidence="2 3" key="1">
    <citation type="submission" date="2019-09" db="EMBL/GenBank/DDBJ databases">
        <title>Complete genome sequence of Arachidicoccus sp. B3-10 isolated from apple orchard soil.</title>
        <authorList>
            <person name="Kim H.S."/>
            <person name="Han K.-I."/>
            <person name="Suh M.K."/>
            <person name="Lee K.C."/>
            <person name="Eom M.K."/>
            <person name="Kim J.-S."/>
            <person name="Kang S.W."/>
            <person name="Sin Y."/>
            <person name="Lee J.-S."/>
        </authorList>
    </citation>
    <scope>NUCLEOTIDE SEQUENCE [LARGE SCALE GENOMIC DNA]</scope>
    <source>
        <strain evidence="2 3">B3-10</strain>
    </source>
</reference>
<protein>
    <recommendedName>
        <fullName evidence="4">DUF4177 domain-containing protein</fullName>
    </recommendedName>
</protein>
<dbReference type="KEGG" id="arac:E0W69_011345"/>
<dbReference type="AlphaFoldDB" id="A0A5P2GCC7"/>
<feature type="signal peptide" evidence="1">
    <location>
        <begin position="1"/>
        <end position="19"/>
    </location>
</feature>
<evidence type="ECO:0008006" key="4">
    <source>
        <dbReference type="Google" id="ProtNLM"/>
    </source>
</evidence>
<keyword evidence="3" id="KW-1185">Reference proteome</keyword>
<evidence type="ECO:0000256" key="1">
    <source>
        <dbReference type="SAM" id="SignalP"/>
    </source>
</evidence>
<accession>A0A5P2GCC7</accession>
<dbReference type="Proteomes" id="UP000292424">
    <property type="component" value="Chromosome"/>
</dbReference>